<reference evidence="1 2" key="1">
    <citation type="submission" date="2020-07" db="EMBL/GenBank/DDBJ databases">
        <authorList>
            <person name="Feng X."/>
        </authorList>
    </citation>
    <scope>NUCLEOTIDE SEQUENCE [LARGE SCALE GENOMIC DNA]</scope>
    <source>
        <strain evidence="1 2">JCM14086</strain>
    </source>
</reference>
<keyword evidence="2" id="KW-1185">Reference proteome</keyword>
<evidence type="ECO:0000313" key="1">
    <source>
        <dbReference type="EMBL" id="MBC2602779.1"/>
    </source>
</evidence>
<dbReference type="Proteomes" id="UP000525652">
    <property type="component" value="Unassembled WGS sequence"/>
</dbReference>
<dbReference type="EMBL" id="JACHVA010000101">
    <property type="protein sequence ID" value="MBC2602779.1"/>
    <property type="molecule type" value="Genomic_DNA"/>
</dbReference>
<proteinExistence type="predicted"/>
<evidence type="ECO:0000313" key="2">
    <source>
        <dbReference type="Proteomes" id="UP000525652"/>
    </source>
</evidence>
<name>A0A7X1E555_9BACT</name>
<gene>
    <name evidence="1" type="ORF">H5P30_13425</name>
</gene>
<protein>
    <submittedName>
        <fullName evidence="1">Uncharacterized protein</fullName>
    </submittedName>
</protein>
<sequence length="146" mass="16188">MNMSELDALLVCLGNCGGAAAWPCLLHKLKTLPEEAEFSHVRALTMSIESLYARCPNGDVAPIVASILDREGYQGHVQLDVSDAQSALSENINENRVRDDTLRELHLARLLFHCGDHGQRGEVLLRQYAKDCRGHFARHANALLSR</sequence>
<dbReference type="RefSeq" id="WP_185693443.1">
    <property type="nucleotide sequence ID" value="NZ_JACHVA010000101.1"/>
</dbReference>
<dbReference type="AlphaFoldDB" id="A0A7X1E555"/>
<accession>A0A7X1E555</accession>
<comment type="caution">
    <text evidence="1">The sequence shown here is derived from an EMBL/GenBank/DDBJ whole genome shotgun (WGS) entry which is preliminary data.</text>
</comment>
<organism evidence="1 2">
    <name type="scientific">Puniceicoccus vermicola</name>
    <dbReference type="NCBI Taxonomy" id="388746"/>
    <lineage>
        <taxon>Bacteria</taxon>
        <taxon>Pseudomonadati</taxon>
        <taxon>Verrucomicrobiota</taxon>
        <taxon>Opitutia</taxon>
        <taxon>Puniceicoccales</taxon>
        <taxon>Puniceicoccaceae</taxon>
        <taxon>Puniceicoccus</taxon>
    </lineage>
</organism>